<evidence type="ECO:0000313" key="4">
    <source>
        <dbReference type="RefSeq" id="XP_021851557.1"/>
    </source>
</evidence>
<keyword evidence="1" id="KW-0472">Membrane</keyword>
<dbReference type="Proteomes" id="UP000813463">
    <property type="component" value="Chromosome 3"/>
</dbReference>
<dbReference type="Pfam" id="PF24867">
    <property type="entry name" value="DUF7733"/>
    <property type="match status" value="1"/>
</dbReference>
<name>A0A9R0ILP3_SPIOL</name>
<feature type="transmembrane region" description="Helical" evidence="1">
    <location>
        <begin position="92"/>
        <end position="114"/>
    </location>
</feature>
<accession>A0A9R0ILP3</accession>
<dbReference type="AlphaFoldDB" id="A0A9R0ILP3"/>
<feature type="transmembrane region" description="Helical" evidence="1">
    <location>
        <begin position="54"/>
        <end position="72"/>
    </location>
</feature>
<dbReference type="PANTHER" id="PTHR33829">
    <property type="entry name" value="OSJNBA0044M19.10 PROTEIN"/>
    <property type="match status" value="1"/>
</dbReference>
<dbReference type="RefSeq" id="XP_021851557.1">
    <property type="nucleotide sequence ID" value="XM_021995865.2"/>
</dbReference>
<proteinExistence type="predicted"/>
<dbReference type="InterPro" id="IPR056635">
    <property type="entry name" value="DUF7733"/>
</dbReference>
<dbReference type="OrthoDB" id="1906194at2759"/>
<keyword evidence="3" id="KW-1185">Reference proteome</keyword>
<sequence length="138" mass="15366">MSEELNSIETQAQNLISKHPKNGGEIFFLTFRQLNCLAVMVILGASGMVSLEDFGIFVFSAIYMCFLSKFAFPLNEAQQKPVFDPDSKILGFYLLFTAVIGLFLPIFYIFYGIIGGDKDEIKAAVPHVFLLTSQVNPP</sequence>
<keyword evidence="1" id="KW-1133">Transmembrane helix</keyword>
<feature type="transmembrane region" description="Helical" evidence="1">
    <location>
        <begin position="26"/>
        <end position="47"/>
    </location>
</feature>
<dbReference type="KEGG" id="soe:110791110"/>
<organism evidence="3 4">
    <name type="scientific">Spinacia oleracea</name>
    <name type="common">Spinach</name>
    <dbReference type="NCBI Taxonomy" id="3562"/>
    <lineage>
        <taxon>Eukaryota</taxon>
        <taxon>Viridiplantae</taxon>
        <taxon>Streptophyta</taxon>
        <taxon>Embryophyta</taxon>
        <taxon>Tracheophyta</taxon>
        <taxon>Spermatophyta</taxon>
        <taxon>Magnoliopsida</taxon>
        <taxon>eudicotyledons</taxon>
        <taxon>Gunneridae</taxon>
        <taxon>Pentapetalae</taxon>
        <taxon>Caryophyllales</taxon>
        <taxon>Chenopodiaceae</taxon>
        <taxon>Chenopodioideae</taxon>
        <taxon>Anserineae</taxon>
        <taxon>Spinacia</taxon>
    </lineage>
</organism>
<reference evidence="3" key="1">
    <citation type="journal article" date="2021" name="Nat. Commun.">
        <title>Genomic analyses provide insights into spinach domestication and the genetic basis of agronomic traits.</title>
        <authorList>
            <person name="Cai X."/>
            <person name="Sun X."/>
            <person name="Xu C."/>
            <person name="Sun H."/>
            <person name="Wang X."/>
            <person name="Ge C."/>
            <person name="Zhang Z."/>
            <person name="Wang Q."/>
            <person name="Fei Z."/>
            <person name="Jiao C."/>
            <person name="Wang Q."/>
        </authorList>
    </citation>
    <scope>NUCLEOTIDE SEQUENCE [LARGE SCALE GENOMIC DNA]</scope>
    <source>
        <strain evidence="3">cv. Varoflay</strain>
    </source>
</reference>
<dbReference type="PANTHER" id="PTHR33829:SF1">
    <property type="entry name" value="TRANSMEMBRANE PROTEIN"/>
    <property type="match status" value="1"/>
</dbReference>
<gene>
    <name evidence="4" type="primary">LOC110791110</name>
</gene>
<evidence type="ECO:0000259" key="2">
    <source>
        <dbReference type="Pfam" id="PF24867"/>
    </source>
</evidence>
<protein>
    <recommendedName>
        <fullName evidence="2">DUF7733 domain-containing protein</fullName>
    </recommendedName>
</protein>
<evidence type="ECO:0000256" key="1">
    <source>
        <dbReference type="SAM" id="Phobius"/>
    </source>
</evidence>
<evidence type="ECO:0000313" key="3">
    <source>
        <dbReference type="Proteomes" id="UP000813463"/>
    </source>
</evidence>
<dbReference type="GeneID" id="110791110"/>
<feature type="domain" description="DUF7733" evidence="2">
    <location>
        <begin position="30"/>
        <end position="135"/>
    </location>
</feature>
<reference evidence="4" key="2">
    <citation type="submission" date="2025-08" db="UniProtKB">
        <authorList>
            <consortium name="RefSeq"/>
        </authorList>
    </citation>
    <scope>IDENTIFICATION</scope>
    <source>
        <tissue evidence="4">Leaf</tissue>
    </source>
</reference>
<keyword evidence="1" id="KW-0812">Transmembrane</keyword>